<dbReference type="EMBL" id="PYSW02000029">
    <property type="protein sequence ID" value="KAG2379286.1"/>
    <property type="molecule type" value="Genomic_DNA"/>
</dbReference>
<dbReference type="AlphaFoldDB" id="A0AA88KIK3"/>
<organism evidence="2 3">
    <name type="scientific">Naegleria lovaniensis</name>
    <name type="common">Amoeba</name>
    <dbReference type="NCBI Taxonomy" id="51637"/>
    <lineage>
        <taxon>Eukaryota</taxon>
        <taxon>Discoba</taxon>
        <taxon>Heterolobosea</taxon>
        <taxon>Tetramitia</taxon>
        <taxon>Eutetramitia</taxon>
        <taxon>Vahlkampfiidae</taxon>
        <taxon>Naegleria</taxon>
    </lineage>
</organism>
<sequence length="304" mass="35788">MQQANSSDIEPEWLRNLQTKEPVKIHRKHESEQSQIIHDLKLGIRIVVISDTHGFHRHLKFPDKEENKEMILIHCGDMTDGTEEQMKEFNDWLGEIKHNFSNIVVICGNHETHISKYSKHEIQNKFLTNCTFLQDDCFEIGGLKAYASPWCPNMFSWLCEKFGKYLNQPERVQSLKSYDNMYYFKNEKDIEDMWNNIPSDVEILITHTPPKFILDLNEFGSNRGCEKLLCKLPTLPKLKMHLFGHIHQINGYEFIARKEVERLAFVQSSDTLACDQEEITQKGDHILFVNASNFHMYQPFYFDL</sequence>
<feature type="domain" description="Calcineurin-like phosphoesterase" evidence="1">
    <location>
        <begin position="44"/>
        <end position="248"/>
    </location>
</feature>
<dbReference type="InterPro" id="IPR051693">
    <property type="entry name" value="UPF0046_metallophosphoest"/>
</dbReference>
<dbReference type="GeneID" id="68099879"/>
<dbReference type="GO" id="GO:0016787">
    <property type="term" value="F:hydrolase activity"/>
    <property type="evidence" value="ECO:0007669"/>
    <property type="project" value="InterPro"/>
</dbReference>
<reference evidence="2 3" key="1">
    <citation type="journal article" date="2018" name="BMC Genomics">
        <title>The genome of Naegleria lovaniensis, the basis for a comparative approach to unravel pathogenicity factors of the human pathogenic amoeba N. fowleri.</title>
        <authorList>
            <person name="Liechti N."/>
            <person name="Schurch N."/>
            <person name="Bruggmann R."/>
            <person name="Wittwer M."/>
        </authorList>
    </citation>
    <scope>NUCLEOTIDE SEQUENCE [LARGE SCALE GENOMIC DNA]</scope>
    <source>
        <strain evidence="2 3">ATCC 30569</strain>
    </source>
</reference>
<evidence type="ECO:0000313" key="3">
    <source>
        <dbReference type="Proteomes" id="UP000816034"/>
    </source>
</evidence>
<dbReference type="Proteomes" id="UP000816034">
    <property type="component" value="Unassembled WGS sequence"/>
</dbReference>
<protein>
    <recommendedName>
        <fullName evidence="1">Calcineurin-like phosphoesterase domain-containing protein</fullName>
    </recommendedName>
</protein>
<dbReference type="InterPro" id="IPR004843">
    <property type="entry name" value="Calcineurin-like_PHP"/>
</dbReference>
<evidence type="ECO:0000313" key="2">
    <source>
        <dbReference type="EMBL" id="KAG2379286.1"/>
    </source>
</evidence>
<evidence type="ECO:0000259" key="1">
    <source>
        <dbReference type="Pfam" id="PF00149"/>
    </source>
</evidence>
<dbReference type="SUPFAM" id="SSF56300">
    <property type="entry name" value="Metallo-dependent phosphatases"/>
    <property type="match status" value="1"/>
</dbReference>
<keyword evidence="3" id="KW-1185">Reference proteome</keyword>
<dbReference type="PANTHER" id="PTHR12905">
    <property type="entry name" value="METALLOPHOSPHOESTERASE"/>
    <property type="match status" value="1"/>
</dbReference>
<proteinExistence type="predicted"/>
<comment type="caution">
    <text evidence="2">The sequence shown here is derived from an EMBL/GenBank/DDBJ whole genome shotgun (WGS) entry which is preliminary data.</text>
</comment>
<gene>
    <name evidence="2" type="ORF">C9374_007425</name>
</gene>
<dbReference type="Gene3D" id="3.60.21.10">
    <property type="match status" value="1"/>
</dbReference>
<dbReference type="Pfam" id="PF00149">
    <property type="entry name" value="Metallophos"/>
    <property type="match status" value="1"/>
</dbReference>
<accession>A0AA88KIK3</accession>
<dbReference type="PANTHER" id="PTHR12905:SF0">
    <property type="entry name" value="CALCINEURIN-LIKE PHOSPHOESTERASE DOMAIN-CONTAINING PROTEIN"/>
    <property type="match status" value="1"/>
</dbReference>
<name>A0AA88KIK3_NAELO</name>
<dbReference type="RefSeq" id="XP_044546548.1">
    <property type="nucleotide sequence ID" value="XM_044697389.1"/>
</dbReference>
<dbReference type="InterPro" id="IPR029052">
    <property type="entry name" value="Metallo-depent_PP-like"/>
</dbReference>